<name>A0A844Y5R2_9SPHN</name>
<comment type="caution">
    <text evidence="2">The sequence shown here is derived from an EMBL/GenBank/DDBJ whole genome shotgun (WGS) entry which is preliminary data.</text>
</comment>
<proteinExistence type="predicted"/>
<dbReference type="OrthoDB" id="7409815at2"/>
<protein>
    <submittedName>
        <fullName evidence="2">Uncharacterized protein</fullName>
    </submittedName>
</protein>
<gene>
    <name evidence="2" type="ORF">GRI47_05605</name>
</gene>
<evidence type="ECO:0000313" key="3">
    <source>
        <dbReference type="Proteomes" id="UP000430272"/>
    </source>
</evidence>
<organism evidence="2 3">
    <name type="scientific">Qipengyuania pelagi</name>
    <dbReference type="NCBI Taxonomy" id="994320"/>
    <lineage>
        <taxon>Bacteria</taxon>
        <taxon>Pseudomonadati</taxon>
        <taxon>Pseudomonadota</taxon>
        <taxon>Alphaproteobacteria</taxon>
        <taxon>Sphingomonadales</taxon>
        <taxon>Erythrobacteraceae</taxon>
        <taxon>Qipengyuania</taxon>
    </lineage>
</organism>
<feature type="chain" id="PRO_5032623191" evidence="1">
    <location>
        <begin position="22"/>
        <end position="138"/>
    </location>
</feature>
<accession>A0A844Y5R2</accession>
<dbReference type="EMBL" id="WTYD01000001">
    <property type="protein sequence ID" value="MXO53484.1"/>
    <property type="molecule type" value="Genomic_DNA"/>
</dbReference>
<keyword evidence="3" id="KW-1185">Reference proteome</keyword>
<dbReference type="RefSeq" id="WP_160660339.1">
    <property type="nucleotide sequence ID" value="NZ_BAABDV010000001.1"/>
</dbReference>
<feature type="signal peptide" evidence="1">
    <location>
        <begin position="1"/>
        <end position="21"/>
    </location>
</feature>
<dbReference type="AlphaFoldDB" id="A0A844Y5R2"/>
<dbReference type="Proteomes" id="UP000430272">
    <property type="component" value="Unassembled WGS sequence"/>
</dbReference>
<keyword evidence="1" id="KW-0732">Signal</keyword>
<reference evidence="2 3" key="1">
    <citation type="submission" date="2019-12" db="EMBL/GenBank/DDBJ databases">
        <title>Genomic-based taxomic classification of the family Erythrobacteraceae.</title>
        <authorList>
            <person name="Xu L."/>
        </authorList>
    </citation>
    <scope>NUCLEOTIDE SEQUENCE [LARGE SCALE GENOMIC DNA]</scope>
    <source>
        <strain evidence="2 3">JCM 17468</strain>
    </source>
</reference>
<evidence type="ECO:0000313" key="2">
    <source>
        <dbReference type="EMBL" id="MXO53484.1"/>
    </source>
</evidence>
<dbReference type="PROSITE" id="PS51257">
    <property type="entry name" value="PROKAR_LIPOPROTEIN"/>
    <property type="match status" value="1"/>
</dbReference>
<evidence type="ECO:0000256" key="1">
    <source>
        <dbReference type="SAM" id="SignalP"/>
    </source>
</evidence>
<sequence>MKQYLTLAGCLALAACGSNEAEDAAAAPADVTVATPAPDTVTPAAMAGTYEVTLPDGTVTMQTLSADGTYEDRIDGEISERGTWRQQGDQLCYKPEGDAATEQCYAGGEPGPDGAFEIRDDAGDVNATVRKVEAQPAA</sequence>